<dbReference type="OrthoDB" id="744987at2"/>
<protein>
    <recommendedName>
        <fullName evidence="1">Restriction endonuclease type IV Mrr domain-containing protein</fullName>
    </recommendedName>
</protein>
<feature type="domain" description="Restriction endonuclease type IV Mrr" evidence="1">
    <location>
        <begin position="4"/>
        <end position="113"/>
    </location>
</feature>
<dbReference type="SUPFAM" id="SSF52980">
    <property type="entry name" value="Restriction endonuclease-like"/>
    <property type="match status" value="1"/>
</dbReference>
<comment type="caution">
    <text evidence="2">The sequence shown here is derived from an EMBL/GenBank/DDBJ whole genome shotgun (WGS) entry which is preliminary data.</text>
</comment>
<dbReference type="Pfam" id="PF04471">
    <property type="entry name" value="Mrr_cat"/>
    <property type="match status" value="1"/>
</dbReference>
<name>A0A5C5ZT75_9BACT</name>
<dbReference type="InterPro" id="IPR007560">
    <property type="entry name" value="Restrct_endonuc_IV_Mrr"/>
</dbReference>
<proteinExistence type="predicted"/>
<dbReference type="AlphaFoldDB" id="A0A5C5ZT75"/>
<dbReference type="Gene3D" id="3.40.1350.10">
    <property type="match status" value="1"/>
</dbReference>
<keyword evidence="3" id="KW-1185">Reference proteome</keyword>
<dbReference type="Proteomes" id="UP000315440">
    <property type="component" value="Unassembled WGS sequence"/>
</dbReference>
<dbReference type="GO" id="GO:0003677">
    <property type="term" value="F:DNA binding"/>
    <property type="evidence" value="ECO:0007669"/>
    <property type="project" value="InterPro"/>
</dbReference>
<evidence type="ECO:0000313" key="3">
    <source>
        <dbReference type="Proteomes" id="UP000315440"/>
    </source>
</evidence>
<dbReference type="EMBL" id="SJPQ01000001">
    <property type="protein sequence ID" value="TWT90255.1"/>
    <property type="molecule type" value="Genomic_DNA"/>
</dbReference>
<accession>A0A5C5ZT75</accession>
<dbReference type="InterPro" id="IPR011856">
    <property type="entry name" value="tRNA_endonuc-like_dom_sf"/>
</dbReference>
<evidence type="ECO:0000313" key="2">
    <source>
        <dbReference type="EMBL" id="TWT90255.1"/>
    </source>
</evidence>
<evidence type="ECO:0000259" key="1">
    <source>
        <dbReference type="Pfam" id="PF04471"/>
    </source>
</evidence>
<dbReference type="GO" id="GO:0004519">
    <property type="term" value="F:endonuclease activity"/>
    <property type="evidence" value="ECO:0007669"/>
    <property type="project" value="InterPro"/>
</dbReference>
<sequence>MPPDWSDYQENAAVFFRGLGMHAETNASLSGVRTTHHVDVAVRSEHSGFSILWIVECKRWKTKVSKLHVLALRQIVTDLGADRGVLLCEAGVQSGAAEASNLTNVSISSLKALQSTAYEQIHAMRIRDLFDRVEACKVRYWAIPKTIRIECGLRPEVGDLSYSGANIIDVLSELLSKGLRGNYPITCDELRSTVARLPALYESSEVLLRILAPVVSELESRLEVGEAAFKETDSA</sequence>
<reference evidence="2 3" key="1">
    <citation type="submission" date="2019-02" db="EMBL/GenBank/DDBJ databases">
        <title>Deep-cultivation of Planctomycetes and their phenomic and genomic characterization uncovers novel biology.</title>
        <authorList>
            <person name="Wiegand S."/>
            <person name="Jogler M."/>
            <person name="Boedeker C."/>
            <person name="Pinto D."/>
            <person name="Vollmers J."/>
            <person name="Rivas-Marin E."/>
            <person name="Kohn T."/>
            <person name="Peeters S.H."/>
            <person name="Heuer A."/>
            <person name="Rast P."/>
            <person name="Oberbeckmann S."/>
            <person name="Bunk B."/>
            <person name="Jeske O."/>
            <person name="Meyerdierks A."/>
            <person name="Storesund J.E."/>
            <person name="Kallscheuer N."/>
            <person name="Luecker S."/>
            <person name="Lage O.M."/>
            <person name="Pohl T."/>
            <person name="Merkel B.J."/>
            <person name="Hornburger P."/>
            <person name="Mueller R.-W."/>
            <person name="Bruemmer F."/>
            <person name="Labrenz M."/>
            <person name="Spormann A.M."/>
            <person name="Op Den Camp H."/>
            <person name="Overmann J."/>
            <person name="Amann R."/>
            <person name="Jetten M.S.M."/>
            <person name="Mascher T."/>
            <person name="Medema M.H."/>
            <person name="Devos D.P."/>
            <person name="Kaster A.-K."/>
            <person name="Ovreas L."/>
            <person name="Rohde M."/>
            <person name="Galperin M.Y."/>
            <person name="Jogler C."/>
        </authorList>
    </citation>
    <scope>NUCLEOTIDE SEQUENCE [LARGE SCALE GENOMIC DNA]</scope>
    <source>
        <strain evidence="2 3">Mal64</strain>
    </source>
</reference>
<organism evidence="2 3">
    <name type="scientific">Pseudobythopirellula maris</name>
    <dbReference type="NCBI Taxonomy" id="2527991"/>
    <lineage>
        <taxon>Bacteria</taxon>
        <taxon>Pseudomonadati</taxon>
        <taxon>Planctomycetota</taxon>
        <taxon>Planctomycetia</taxon>
        <taxon>Pirellulales</taxon>
        <taxon>Lacipirellulaceae</taxon>
        <taxon>Pseudobythopirellula</taxon>
    </lineage>
</organism>
<gene>
    <name evidence="2" type="ORF">Mal64_06390</name>
</gene>
<dbReference type="InterPro" id="IPR011335">
    <property type="entry name" value="Restrct_endonuc-II-like"/>
</dbReference>
<dbReference type="GO" id="GO:0009307">
    <property type="term" value="P:DNA restriction-modification system"/>
    <property type="evidence" value="ECO:0007669"/>
    <property type="project" value="InterPro"/>
</dbReference>
<dbReference type="RefSeq" id="WP_146396938.1">
    <property type="nucleotide sequence ID" value="NZ_SJPQ01000001.1"/>
</dbReference>